<reference evidence="2" key="1">
    <citation type="submission" date="2017-01" db="EMBL/GenBank/DDBJ databases">
        <authorList>
            <person name="Varghese N."/>
            <person name="Submissions S."/>
        </authorList>
    </citation>
    <scope>NUCLEOTIDE SEQUENCE [LARGE SCALE GENOMIC DNA]</scope>
    <source>
        <strain evidence="2">ATCC 51758</strain>
    </source>
</reference>
<dbReference type="Pfam" id="PF07357">
    <property type="entry name" value="DRAT"/>
    <property type="match status" value="1"/>
</dbReference>
<dbReference type="EMBL" id="FTMD01000004">
    <property type="protein sequence ID" value="SIQ45933.1"/>
    <property type="molecule type" value="Genomic_DNA"/>
</dbReference>
<evidence type="ECO:0000313" key="1">
    <source>
        <dbReference type="EMBL" id="SIQ45933.1"/>
    </source>
</evidence>
<keyword evidence="2" id="KW-1185">Reference proteome</keyword>
<dbReference type="STRING" id="34027.SAMN05421829_104257"/>
<protein>
    <submittedName>
        <fullName evidence="1">NAD+---dinitrogen-reductase ADP-D-ribosyltransferase</fullName>
    </submittedName>
</protein>
<dbReference type="AlphaFoldDB" id="A0A1N6SXS9"/>
<dbReference type="GO" id="GO:0009399">
    <property type="term" value="P:nitrogen fixation"/>
    <property type="evidence" value="ECO:0007669"/>
    <property type="project" value="InterPro"/>
</dbReference>
<accession>A0A1N6SXS9</accession>
<dbReference type="Proteomes" id="UP000186819">
    <property type="component" value="Unassembled WGS sequence"/>
</dbReference>
<keyword evidence="1" id="KW-0808">Transferase</keyword>
<dbReference type="RefSeq" id="WP_244551644.1">
    <property type="nucleotide sequence ID" value="NZ_FTMD01000004.1"/>
</dbReference>
<sequence>MKAISATTEARAAVAYGHSTNLVGIPTGLVASVAFNAHPLPLHIHGVRETNRALFAMLDDATCADEAVLAFQIYMRTVFELDLPGERDAVGRKRYRASYLRLLRGWGFDANGREGAVLKGWAESRFGLHPTFHKRVLGRYPSEAWMQYVEEKMNARFHNNCIHAQLDLLYEYAQHVFRRWLYPGRRHLTLYRGVNDFAEHQVVAWVPRVDGRPHRAREAIARQNNLVSFTTRRDIADQFGDTILEVEVPLCKVVYCNDLMPGPVLGGEGEMLVLGGDYRVRMATL</sequence>
<name>A0A1N6SXS9_9RHOO</name>
<dbReference type="GO" id="GO:0030701">
    <property type="term" value="F:NAD+-dinitrogen-reductase ADP-D-ribosyltransferase activity"/>
    <property type="evidence" value="ECO:0007669"/>
    <property type="project" value="InterPro"/>
</dbReference>
<organism evidence="1 2">
    <name type="scientific">Aromatoleum tolulyticum</name>
    <dbReference type="NCBI Taxonomy" id="34027"/>
    <lineage>
        <taxon>Bacteria</taxon>
        <taxon>Pseudomonadati</taxon>
        <taxon>Pseudomonadota</taxon>
        <taxon>Betaproteobacteria</taxon>
        <taxon>Rhodocyclales</taxon>
        <taxon>Rhodocyclaceae</taxon>
        <taxon>Aromatoleum</taxon>
    </lineage>
</organism>
<gene>
    <name evidence="1" type="ORF">SAMN05421829_104257</name>
</gene>
<evidence type="ECO:0000313" key="2">
    <source>
        <dbReference type="Proteomes" id="UP000186819"/>
    </source>
</evidence>
<dbReference type="InterPro" id="IPR009953">
    <property type="entry name" value="DRA_trans"/>
</dbReference>
<proteinExistence type="predicted"/>